<evidence type="ECO:0000256" key="1">
    <source>
        <dbReference type="SAM" id="MobiDB-lite"/>
    </source>
</evidence>
<dbReference type="EMBL" id="BMMK01000002">
    <property type="protein sequence ID" value="GGM38226.1"/>
    <property type="molecule type" value="Genomic_DNA"/>
</dbReference>
<evidence type="ECO:0000313" key="3">
    <source>
        <dbReference type="EMBL" id="GGM38226.1"/>
    </source>
</evidence>
<reference evidence="3" key="2">
    <citation type="submission" date="2020-09" db="EMBL/GenBank/DDBJ databases">
        <authorList>
            <person name="Sun Q."/>
            <person name="Zhou Y."/>
        </authorList>
    </citation>
    <scope>NUCLEOTIDE SEQUENCE</scope>
    <source>
        <strain evidence="3">CGMCC 4.5737</strain>
    </source>
</reference>
<gene>
    <name evidence="3" type="ORF">GCM10012275_06550</name>
</gene>
<evidence type="ECO:0000313" key="4">
    <source>
        <dbReference type="Proteomes" id="UP000637578"/>
    </source>
</evidence>
<evidence type="ECO:0000259" key="2">
    <source>
        <dbReference type="Pfam" id="PF13349"/>
    </source>
</evidence>
<dbReference type="PANTHER" id="PTHR34094">
    <property type="match status" value="1"/>
</dbReference>
<dbReference type="Pfam" id="PF13349">
    <property type="entry name" value="DUF4097"/>
    <property type="match status" value="1"/>
</dbReference>
<reference evidence="3" key="1">
    <citation type="journal article" date="2014" name="Int. J. Syst. Evol. Microbiol.">
        <title>Complete genome sequence of Corynebacterium casei LMG S-19264T (=DSM 44701T), isolated from a smear-ripened cheese.</title>
        <authorList>
            <consortium name="US DOE Joint Genome Institute (JGI-PGF)"/>
            <person name="Walter F."/>
            <person name="Albersmeier A."/>
            <person name="Kalinowski J."/>
            <person name="Ruckert C."/>
        </authorList>
    </citation>
    <scope>NUCLEOTIDE SEQUENCE</scope>
    <source>
        <strain evidence="3">CGMCC 4.5737</strain>
    </source>
</reference>
<proteinExistence type="predicted"/>
<protein>
    <recommendedName>
        <fullName evidence="2">DUF4097 domain-containing protein</fullName>
    </recommendedName>
</protein>
<accession>A0A8J3CA98</accession>
<dbReference type="PANTHER" id="PTHR34094:SF1">
    <property type="entry name" value="PROTEIN FAM185A"/>
    <property type="match status" value="1"/>
</dbReference>
<dbReference type="AlphaFoldDB" id="A0A8J3CA98"/>
<dbReference type="InterPro" id="IPR025164">
    <property type="entry name" value="Toastrack_DUF4097"/>
</dbReference>
<comment type="caution">
    <text evidence="3">The sequence shown here is derived from an EMBL/GenBank/DDBJ whole genome shotgun (WGS) entry which is preliminary data.</text>
</comment>
<dbReference type="Proteomes" id="UP000637578">
    <property type="component" value="Unassembled WGS sequence"/>
</dbReference>
<keyword evidence="4" id="KW-1185">Reference proteome</keyword>
<sequence length="308" mass="31155">MSTETGNGPTPEPEVVRQQHFPLTGPAELDVQVGAGLVEVRLDAGAEDGVHVSVRHAPEAAGPFATGISGLVTWVTSQFGGGGGQQEDAAGEAVRQTRVEQVGQRLVVRAPTSLPLKMVPLAVTVHAPAGSRVTVNSKAADVTITGNANRLDVNTGTGDVSVDRVEDRTSVYTDTGDIRLGAVLGNLRARTGTGDLAVSTVGASATLNTASGDVWVGEVTADLSVRTGTGDLKVADIAAGRIELQTGSGEIRVGIREGIPAEVDVSSGAGEAQSQLDVQDTPPAGETVPVRLRAHTGAGNALVTGAAA</sequence>
<organism evidence="3 4">
    <name type="scientific">Longimycelium tulufanense</name>
    <dbReference type="NCBI Taxonomy" id="907463"/>
    <lineage>
        <taxon>Bacteria</taxon>
        <taxon>Bacillati</taxon>
        <taxon>Actinomycetota</taxon>
        <taxon>Actinomycetes</taxon>
        <taxon>Pseudonocardiales</taxon>
        <taxon>Pseudonocardiaceae</taxon>
        <taxon>Longimycelium</taxon>
    </lineage>
</organism>
<feature type="domain" description="DUF4097" evidence="2">
    <location>
        <begin position="132"/>
        <end position="276"/>
    </location>
</feature>
<dbReference type="RefSeq" id="WP_189053685.1">
    <property type="nucleotide sequence ID" value="NZ_BMMK01000002.1"/>
</dbReference>
<feature type="region of interest" description="Disordered" evidence="1">
    <location>
        <begin position="265"/>
        <end position="286"/>
    </location>
</feature>
<name>A0A8J3CA98_9PSEU</name>